<sequence length="332" mass="37606">MAGNNLIDLSYEEPHRLEDLRRVVFRDDAQRTLIGDDDRSTAGSVYSHLNQRGQRDSTPGSATGSNFTANTGTVFQTVKFAIDEVTPIENLFHNLRCELTKRDDKIKSREAELEKVKAELAESQKVALKLKLVANEEAISENVAKEEKLAKMEALVRQMERALDEKDRALKCAHSKQLEAEDELEVVNQDLVAHSRQNNFLSTELERSSRALQSASAQTLESQRDIASYEAAIVKYKQKQMELEVKIQFYAMMFSGSANGISIISQLEESYRQRIELENKLQQTEQNLKFCVAKLDLLICSISAPSKSLGTREDYQKLGKEGMAYVMRPLKH</sequence>
<dbReference type="SUPFAM" id="SSF57997">
    <property type="entry name" value="Tropomyosin"/>
    <property type="match status" value="1"/>
</dbReference>
<dbReference type="AlphaFoldDB" id="A0A6A6WHD3"/>
<dbReference type="Proteomes" id="UP000799437">
    <property type="component" value="Unassembled WGS sequence"/>
</dbReference>
<evidence type="ECO:0000313" key="3">
    <source>
        <dbReference type="EMBL" id="KAF2760561.1"/>
    </source>
</evidence>
<feature type="coiled-coil region" evidence="1">
    <location>
        <begin position="106"/>
        <end position="169"/>
    </location>
</feature>
<name>A0A6A6WHD3_9PEZI</name>
<protein>
    <submittedName>
        <fullName evidence="3">Uncharacterized protein</fullName>
    </submittedName>
</protein>
<keyword evidence="4" id="KW-1185">Reference proteome</keyword>
<evidence type="ECO:0000256" key="1">
    <source>
        <dbReference type="SAM" id="Coils"/>
    </source>
</evidence>
<dbReference type="GeneID" id="54489124"/>
<feature type="coiled-coil region" evidence="1">
    <location>
        <begin position="226"/>
        <end position="294"/>
    </location>
</feature>
<dbReference type="RefSeq" id="XP_033603012.1">
    <property type="nucleotide sequence ID" value="XM_033748070.1"/>
</dbReference>
<gene>
    <name evidence="3" type="ORF">EJ05DRAFT_509084</name>
</gene>
<accession>A0A6A6WHD3</accession>
<keyword evidence="1" id="KW-0175">Coiled coil</keyword>
<evidence type="ECO:0000256" key="2">
    <source>
        <dbReference type="SAM" id="MobiDB-lite"/>
    </source>
</evidence>
<feature type="region of interest" description="Disordered" evidence="2">
    <location>
        <begin position="48"/>
        <end position="68"/>
    </location>
</feature>
<organism evidence="3 4">
    <name type="scientific">Pseudovirgaria hyperparasitica</name>
    <dbReference type="NCBI Taxonomy" id="470096"/>
    <lineage>
        <taxon>Eukaryota</taxon>
        <taxon>Fungi</taxon>
        <taxon>Dikarya</taxon>
        <taxon>Ascomycota</taxon>
        <taxon>Pezizomycotina</taxon>
        <taxon>Dothideomycetes</taxon>
        <taxon>Dothideomycetes incertae sedis</taxon>
        <taxon>Acrospermales</taxon>
        <taxon>Acrospermaceae</taxon>
        <taxon>Pseudovirgaria</taxon>
    </lineage>
</organism>
<reference evidence="3" key="1">
    <citation type="journal article" date="2020" name="Stud. Mycol.">
        <title>101 Dothideomycetes genomes: a test case for predicting lifestyles and emergence of pathogens.</title>
        <authorList>
            <person name="Haridas S."/>
            <person name="Albert R."/>
            <person name="Binder M."/>
            <person name="Bloem J."/>
            <person name="Labutti K."/>
            <person name="Salamov A."/>
            <person name="Andreopoulos B."/>
            <person name="Baker S."/>
            <person name="Barry K."/>
            <person name="Bills G."/>
            <person name="Bluhm B."/>
            <person name="Cannon C."/>
            <person name="Castanera R."/>
            <person name="Culley D."/>
            <person name="Daum C."/>
            <person name="Ezra D."/>
            <person name="Gonzalez J."/>
            <person name="Henrissat B."/>
            <person name="Kuo A."/>
            <person name="Liang C."/>
            <person name="Lipzen A."/>
            <person name="Lutzoni F."/>
            <person name="Magnuson J."/>
            <person name="Mondo S."/>
            <person name="Nolan M."/>
            <person name="Ohm R."/>
            <person name="Pangilinan J."/>
            <person name="Park H.-J."/>
            <person name="Ramirez L."/>
            <person name="Alfaro M."/>
            <person name="Sun H."/>
            <person name="Tritt A."/>
            <person name="Yoshinaga Y."/>
            <person name="Zwiers L.-H."/>
            <person name="Turgeon B."/>
            <person name="Goodwin S."/>
            <person name="Spatafora J."/>
            <person name="Crous P."/>
            <person name="Grigoriev I."/>
        </authorList>
    </citation>
    <scope>NUCLEOTIDE SEQUENCE</scope>
    <source>
        <strain evidence="3">CBS 121739</strain>
    </source>
</reference>
<evidence type="ECO:0000313" key="4">
    <source>
        <dbReference type="Proteomes" id="UP000799437"/>
    </source>
</evidence>
<dbReference type="EMBL" id="ML996568">
    <property type="protein sequence ID" value="KAF2760561.1"/>
    <property type="molecule type" value="Genomic_DNA"/>
</dbReference>
<proteinExistence type="predicted"/>